<dbReference type="AlphaFoldDB" id="A0A834HLC0"/>
<gene>
    <name evidence="2" type="ORF">GWI33_000369</name>
</gene>
<dbReference type="EMBL" id="JAACXV010017714">
    <property type="protein sequence ID" value="KAF7264290.1"/>
    <property type="molecule type" value="Genomic_DNA"/>
</dbReference>
<reference evidence="2" key="1">
    <citation type="submission" date="2020-08" db="EMBL/GenBank/DDBJ databases">
        <title>Genome sequencing and assembly of the red palm weevil Rhynchophorus ferrugineus.</title>
        <authorList>
            <person name="Dias G.B."/>
            <person name="Bergman C.M."/>
            <person name="Manee M."/>
        </authorList>
    </citation>
    <scope>NUCLEOTIDE SEQUENCE</scope>
    <source>
        <strain evidence="2">AA-2017</strain>
        <tissue evidence="2">Whole larva</tissue>
    </source>
</reference>
<proteinExistence type="predicted"/>
<feature type="non-terminal residue" evidence="2">
    <location>
        <position position="1"/>
    </location>
</feature>
<name>A0A834HLC0_RHYFE</name>
<evidence type="ECO:0000313" key="3">
    <source>
        <dbReference type="Proteomes" id="UP000625711"/>
    </source>
</evidence>
<organism evidence="2 3">
    <name type="scientific">Rhynchophorus ferrugineus</name>
    <name type="common">Red palm weevil</name>
    <name type="synonym">Curculio ferrugineus</name>
    <dbReference type="NCBI Taxonomy" id="354439"/>
    <lineage>
        <taxon>Eukaryota</taxon>
        <taxon>Metazoa</taxon>
        <taxon>Ecdysozoa</taxon>
        <taxon>Arthropoda</taxon>
        <taxon>Hexapoda</taxon>
        <taxon>Insecta</taxon>
        <taxon>Pterygota</taxon>
        <taxon>Neoptera</taxon>
        <taxon>Endopterygota</taxon>
        <taxon>Coleoptera</taxon>
        <taxon>Polyphaga</taxon>
        <taxon>Cucujiformia</taxon>
        <taxon>Curculionidae</taxon>
        <taxon>Dryophthorinae</taxon>
        <taxon>Rhynchophorus</taxon>
    </lineage>
</organism>
<sequence>PHIHFDTIAVSAELPILSLVRSKVCVVLSNFHKSGTVASMIFSSIPPLQSSLGGEQARCKACNELEESVRSRISPQYFSERRSKSQSGVWPRKFGEGPLLQ</sequence>
<dbReference type="Proteomes" id="UP000625711">
    <property type="component" value="Unassembled WGS sequence"/>
</dbReference>
<protein>
    <submittedName>
        <fullName evidence="2">Uncharacterized protein</fullName>
    </submittedName>
</protein>
<comment type="caution">
    <text evidence="2">The sequence shown here is derived from an EMBL/GenBank/DDBJ whole genome shotgun (WGS) entry which is preliminary data.</text>
</comment>
<feature type="region of interest" description="Disordered" evidence="1">
    <location>
        <begin position="78"/>
        <end position="101"/>
    </location>
</feature>
<evidence type="ECO:0000256" key="1">
    <source>
        <dbReference type="SAM" id="MobiDB-lite"/>
    </source>
</evidence>
<evidence type="ECO:0000313" key="2">
    <source>
        <dbReference type="EMBL" id="KAF7264290.1"/>
    </source>
</evidence>
<keyword evidence="3" id="KW-1185">Reference proteome</keyword>
<accession>A0A834HLC0</accession>